<feature type="transmembrane region" description="Helical" evidence="8">
    <location>
        <begin position="287"/>
        <end position="306"/>
    </location>
</feature>
<feature type="transmembrane region" description="Helical" evidence="8">
    <location>
        <begin position="259"/>
        <end position="275"/>
    </location>
</feature>
<dbReference type="CTD" id="93210"/>
<evidence type="ECO:0000313" key="10">
    <source>
        <dbReference type="Proteomes" id="UP000494040"/>
    </source>
</evidence>
<dbReference type="OrthoDB" id="419770at2759"/>
<dbReference type="GO" id="GO:0005789">
    <property type="term" value="C:endoplasmic reticulum membrane"/>
    <property type="evidence" value="ECO:0007669"/>
    <property type="project" value="TreeGrafter"/>
</dbReference>
<feature type="transmembrane region" description="Helical" evidence="8">
    <location>
        <begin position="225"/>
        <end position="247"/>
    </location>
</feature>
<dbReference type="RefSeq" id="XP_014254642.1">
    <property type="nucleotide sequence ID" value="XM_014399156.2"/>
</dbReference>
<dbReference type="RefSeq" id="XP_014254651.1">
    <property type="nucleotide sequence ID" value="XM_014399165.2"/>
</dbReference>
<comment type="function">
    <text evidence="8">Involved in the lipid remodeling steps of GPI-anchor maturation.</text>
</comment>
<comment type="similarity">
    <text evidence="2 8">Belongs to the PGAP3 family.</text>
</comment>
<dbReference type="EnsemblMetazoa" id="XM_014399165.2">
    <property type="protein sequence ID" value="XP_014254651.1"/>
    <property type="gene ID" value="LOC106669580"/>
</dbReference>
<keyword evidence="8" id="KW-0333">Golgi apparatus</keyword>
<keyword evidence="6 8" id="KW-1133">Transmembrane helix</keyword>
<accession>A0A8I6RYD7</accession>
<dbReference type="Proteomes" id="UP000494040">
    <property type="component" value="Unassembled WGS sequence"/>
</dbReference>
<dbReference type="GO" id="GO:0016788">
    <property type="term" value="F:hydrolase activity, acting on ester bonds"/>
    <property type="evidence" value="ECO:0007669"/>
    <property type="project" value="TreeGrafter"/>
</dbReference>
<evidence type="ECO:0000256" key="6">
    <source>
        <dbReference type="ARBA" id="ARBA00022989"/>
    </source>
</evidence>
<dbReference type="Pfam" id="PF04080">
    <property type="entry name" value="Per1"/>
    <property type="match status" value="1"/>
</dbReference>
<dbReference type="GO" id="GO:0000139">
    <property type="term" value="C:Golgi membrane"/>
    <property type="evidence" value="ECO:0007669"/>
    <property type="project" value="UniProtKB-SubCell"/>
</dbReference>
<protein>
    <recommendedName>
        <fullName evidence="8">Post-GPI attachment to proteins factor 3</fullName>
    </recommendedName>
</protein>
<keyword evidence="3 8" id="KW-0337">GPI-anchor biosynthesis</keyword>
<dbReference type="PANTHER" id="PTHR13148:SF0">
    <property type="entry name" value="POST-GPI ATTACHMENT TO PROTEINS FACTOR 3"/>
    <property type="match status" value="1"/>
</dbReference>
<dbReference type="KEGG" id="clec:106669580"/>
<evidence type="ECO:0000256" key="3">
    <source>
        <dbReference type="ARBA" id="ARBA00022502"/>
    </source>
</evidence>
<proteinExistence type="inferred from homology"/>
<feature type="signal peptide" evidence="8">
    <location>
        <begin position="1"/>
        <end position="24"/>
    </location>
</feature>
<evidence type="ECO:0000256" key="4">
    <source>
        <dbReference type="ARBA" id="ARBA00022692"/>
    </source>
</evidence>
<evidence type="ECO:0000313" key="9">
    <source>
        <dbReference type="EnsemblMetazoa" id="XP_014254651.1"/>
    </source>
</evidence>
<evidence type="ECO:0000256" key="2">
    <source>
        <dbReference type="ARBA" id="ARBA00006387"/>
    </source>
</evidence>
<dbReference type="GO" id="GO:0006506">
    <property type="term" value="P:GPI anchor biosynthetic process"/>
    <property type="evidence" value="ECO:0007669"/>
    <property type="project" value="UniProtKB-KW"/>
</dbReference>
<organism evidence="9 10">
    <name type="scientific">Cimex lectularius</name>
    <name type="common">Bed bug</name>
    <name type="synonym">Acanthia lectularia</name>
    <dbReference type="NCBI Taxonomy" id="79782"/>
    <lineage>
        <taxon>Eukaryota</taxon>
        <taxon>Metazoa</taxon>
        <taxon>Ecdysozoa</taxon>
        <taxon>Arthropoda</taxon>
        <taxon>Hexapoda</taxon>
        <taxon>Insecta</taxon>
        <taxon>Pterygota</taxon>
        <taxon>Neoptera</taxon>
        <taxon>Paraneoptera</taxon>
        <taxon>Hemiptera</taxon>
        <taxon>Heteroptera</taxon>
        <taxon>Panheteroptera</taxon>
        <taxon>Cimicomorpha</taxon>
        <taxon>Cimicidae</taxon>
        <taxon>Cimex</taxon>
    </lineage>
</organism>
<keyword evidence="4 8" id="KW-0812">Transmembrane</keyword>
<evidence type="ECO:0000256" key="1">
    <source>
        <dbReference type="ARBA" id="ARBA00004127"/>
    </source>
</evidence>
<dbReference type="GeneID" id="106669580"/>
<keyword evidence="10" id="KW-1185">Reference proteome</keyword>
<dbReference type="PANTHER" id="PTHR13148">
    <property type="entry name" value="PER1-RELATED"/>
    <property type="match status" value="1"/>
</dbReference>
<dbReference type="InterPro" id="IPR007217">
    <property type="entry name" value="Per1-like"/>
</dbReference>
<feature type="chain" id="PRO_5035336619" description="Post-GPI attachment to proteins factor 3" evidence="8">
    <location>
        <begin position="25"/>
        <end position="321"/>
    </location>
</feature>
<evidence type="ECO:0000256" key="7">
    <source>
        <dbReference type="ARBA" id="ARBA00023136"/>
    </source>
</evidence>
<dbReference type="OMA" id="DFMIEDC"/>
<feature type="transmembrane region" description="Helical" evidence="8">
    <location>
        <begin position="142"/>
        <end position="161"/>
    </location>
</feature>
<reference evidence="9" key="1">
    <citation type="submission" date="2022-01" db="UniProtKB">
        <authorList>
            <consortium name="EnsemblMetazoa"/>
        </authorList>
    </citation>
    <scope>IDENTIFICATION</scope>
</reference>
<dbReference type="EnsemblMetazoa" id="XM_014399156.2">
    <property type="protein sequence ID" value="XP_014254642.1"/>
    <property type="gene ID" value="LOC106669580"/>
</dbReference>
<evidence type="ECO:0000256" key="8">
    <source>
        <dbReference type="RuleBase" id="RU365066"/>
    </source>
</evidence>
<sequence length="321" mass="37540">MNIFPGSLLLLLILVLKRPWIASASLGNSFPTYKTCVEICRMDLCDKAGYYYSKRDLIPLPLLLLWKCSDDCQYRCMWGVVRLFENKGWPSPQFHGKWPFIRFLGVQEPASALFSIMNCCMHIKMMVSWLKKYESNVPMFKIWICYGLISINGWLWSTIFHTRDTPFTELMDYLSAFAIVFSGAYAMGMRILIGARKRYSVIYTVVCFLFFFNHALYLSSGPFDYGYNLFANVFVGVLSAALSGILLLKNRHLPHCKNLFIAVFALLCCMYFEIHDFPPYMWVLDAHALWHLCTCPAIYFFWRFVIDDTRYLQRTQTYNKL</sequence>
<keyword evidence="7 8" id="KW-0472">Membrane</keyword>
<keyword evidence="5 8" id="KW-0732">Signal</keyword>
<evidence type="ECO:0000256" key="5">
    <source>
        <dbReference type="ARBA" id="ARBA00022729"/>
    </source>
</evidence>
<feature type="transmembrane region" description="Helical" evidence="8">
    <location>
        <begin position="173"/>
        <end position="193"/>
    </location>
</feature>
<comment type="subcellular location">
    <subcellularLocation>
        <location evidence="1">Endomembrane system</location>
        <topology evidence="1">Multi-pass membrane protein</topology>
    </subcellularLocation>
    <subcellularLocation>
        <location evidence="8">Golgi apparatus membrane</location>
        <topology evidence="8">Multi-pass membrane protein</topology>
    </subcellularLocation>
</comment>
<feature type="transmembrane region" description="Helical" evidence="8">
    <location>
        <begin position="110"/>
        <end position="130"/>
    </location>
</feature>
<name>A0A8I6RYD7_CIMLE</name>
<feature type="transmembrane region" description="Helical" evidence="8">
    <location>
        <begin position="200"/>
        <end position="219"/>
    </location>
</feature>
<dbReference type="AlphaFoldDB" id="A0A8I6RYD7"/>